<evidence type="ECO:0000313" key="2">
    <source>
        <dbReference type="Proteomes" id="UP001244640"/>
    </source>
</evidence>
<comment type="caution">
    <text evidence="1">The sequence shown here is derived from an EMBL/GenBank/DDBJ whole genome shotgun (WGS) entry which is preliminary data.</text>
</comment>
<protein>
    <submittedName>
        <fullName evidence="1">Uncharacterized protein</fullName>
    </submittedName>
</protein>
<gene>
    <name evidence="1" type="ORF">QE382_004004</name>
</gene>
<dbReference type="Proteomes" id="UP001244640">
    <property type="component" value="Unassembled WGS sequence"/>
</dbReference>
<sequence>MAGAEALRKRLTWQYERQWGELEDRGQEVFTLKIIGKAISQ</sequence>
<keyword evidence="2" id="KW-1185">Reference proteome</keyword>
<organism evidence="1 2">
    <name type="scientific">Sphingobacterium zeae</name>
    <dbReference type="NCBI Taxonomy" id="1776859"/>
    <lineage>
        <taxon>Bacteria</taxon>
        <taxon>Pseudomonadati</taxon>
        <taxon>Bacteroidota</taxon>
        <taxon>Sphingobacteriia</taxon>
        <taxon>Sphingobacteriales</taxon>
        <taxon>Sphingobacteriaceae</taxon>
        <taxon>Sphingobacterium</taxon>
    </lineage>
</organism>
<dbReference type="EMBL" id="JAUTBA010000001">
    <property type="protein sequence ID" value="MDQ1152020.1"/>
    <property type="molecule type" value="Genomic_DNA"/>
</dbReference>
<proteinExistence type="predicted"/>
<accession>A0ABU0UB04</accession>
<name>A0ABU0UB04_9SPHI</name>
<reference evidence="1 2" key="1">
    <citation type="submission" date="2023-07" db="EMBL/GenBank/DDBJ databases">
        <title>Functional and genomic diversity of the sorghum phyllosphere microbiome.</title>
        <authorList>
            <person name="Shade A."/>
        </authorList>
    </citation>
    <scope>NUCLEOTIDE SEQUENCE [LARGE SCALE GENOMIC DNA]</scope>
    <source>
        <strain evidence="1 2">SORGH_AS_0892</strain>
    </source>
</reference>
<evidence type="ECO:0000313" key="1">
    <source>
        <dbReference type="EMBL" id="MDQ1152020.1"/>
    </source>
</evidence>